<feature type="compositionally biased region" description="Basic and acidic residues" evidence="8">
    <location>
        <begin position="584"/>
        <end position="604"/>
    </location>
</feature>
<evidence type="ECO:0000256" key="5">
    <source>
        <dbReference type="ARBA" id="ARBA00023125"/>
    </source>
</evidence>
<dbReference type="Proteomes" id="UP001600064">
    <property type="component" value="Unassembled WGS sequence"/>
</dbReference>
<dbReference type="RefSeq" id="XP_070867551.1">
    <property type="nucleotide sequence ID" value="XM_071010077.1"/>
</dbReference>
<dbReference type="Gene3D" id="4.10.240.10">
    <property type="entry name" value="Zn(2)-C6 fungal-type DNA-binding domain"/>
    <property type="match status" value="1"/>
</dbReference>
<keyword evidence="6" id="KW-0804">Transcription</keyword>
<dbReference type="InterPro" id="IPR036864">
    <property type="entry name" value="Zn2-C6_fun-type_DNA-bd_sf"/>
</dbReference>
<keyword evidence="3" id="KW-0862">Zinc</keyword>
<evidence type="ECO:0000313" key="11">
    <source>
        <dbReference type="Proteomes" id="UP001600064"/>
    </source>
</evidence>
<dbReference type="PANTHER" id="PTHR31313:SF4">
    <property type="entry name" value="CONIDIAL DEVELOPMENT PROTEIN FLUFFY"/>
    <property type="match status" value="1"/>
</dbReference>
<evidence type="ECO:0000256" key="8">
    <source>
        <dbReference type="SAM" id="MobiDB-lite"/>
    </source>
</evidence>
<dbReference type="PROSITE" id="PS50048">
    <property type="entry name" value="ZN2_CY6_FUNGAL_2"/>
    <property type="match status" value="1"/>
</dbReference>
<evidence type="ECO:0000256" key="4">
    <source>
        <dbReference type="ARBA" id="ARBA00023015"/>
    </source>
</evidence>
<keyword evidence="5" id="KW-0238">DNA-binding</keyword>
<dbReference type="EMBL" id="JAZGUE010000003">
    <property type="protein sequence ID" value="KAL2268827.1"/>
    <property type="molecule type" value="Genomic_DNA"/>
</dbReference>
<dbReference type="GeneID" id="98124721"/>
<dbReference type="InterPro" id="IPR051615">
    <property type="entry name" value="Transcr_Regulatory_Elem"/>
</dbReference>
<dbReference type="Pfam" id="PF04082">
    <property type="entry name" value="Fungal_trans"/>
    <property type="match status" value="1"/>
</dbReference>
<dbReference type="InterPro" id="IPR001138">
    <property type="entry name" value="Zn2Cys6_DnaBD"/>
</dbReference>
<protein>
    <recommendedName>
        <fullName evidence="9">Zn(2)-C6 fungal-type domain-containing protein</fullName>
    </recommendedName>
</protein>
<feature type="compositionally biased region" description="Acidic residues" evidence="8">
    <location>
        <begin position="734"/>
        <end position="743"/>
    </location>
</feature>
<organism evidence="10 11">
    <name type="scientific">Remersonia thermophila</name>
    <dbReference type="NCBI Taxonomy" id="72144"/>
    <lineage>
        <taxon>Eukaryota</taxon>
        <taxon>Fungi</taxon>
        <taxon>Dikarya</taxon>
        <taxon>Ascomycota</taxon>
        <taxon>Pezizomycotina</taxon>
        <taxon>Sordariomycetes</taxon>
        <taxon>Sordariomycetidae</taxon>
        <taxon>Sordariales</taxon>
        <taxon>Sordariales incertae sedis</taxon>
        <taxon>Remersonia</taxon>
    </lineage>
</organism>
<keyword evidence="2" id="KW-0479">Metal-binding</keyword>
<comment type="subcellular location">
    <subcellularLocation>
        <location evidence="1">Nucleus</location>
    </subcellularLocation>
</comment>
<proteinExistence type="predicted"/>
<keyword evidence="7" id="KW-0539">Nucleus</keyword>
<keyword evidence="4" id="KW-0805">Transcription regulation</keyword>
<evidence type="ECO:0000256" key="3">
    <source>
        <dbReference type="ARBA" id="ARBA00022833"/>
    </source>
</evidence>
<feature type="compositionally biased region" description="Basic residues" evidence="8">
    <location>
        <begin position="716"/>
        <end position="726"/>
    </location>
</feature>
<evidence type="ECO:0000313" key="10">
    <source>
        <dbReference type="EMBL" id="KAL2268827.1"/>
    </source>
</evidence>
<dbReference type="CDD" id="cd12148">
    <property type="entry name" value="fungal_TF_MHR"/>
    <property type="match status" value="1"/>
</dbReference>
<keyword evidence="11" id="KW-1185">Reference proteome</keyword>
<evidence type="ECO:0000256" key="2">
    <source>
        <dbReference type="ARBA" id="ARBA00022723"/>
    </source>
</evidence>
<reference evidence="10 11" key="1">
    <citation type="journal article" date="2024" name="Commun. Biol.">
        <title>Comparative genomic analysis of thermophilic fungi reveals convergent evolutionary adaptations and gene losses.</title>
        <authorList>
            <person name="Steindorff A.S."/>
            <person name="Aguilar-Pontes M.V."/>
            <person name="Robinson A.J."/>
            <person name="Andreopoulos B."/>
            <person name="LaButti K."/>
            <person name="Kuo A."/>
            <person name="Mondo S."/>
            <person name="Riley R."/>
            <person name="Otillar R."/>
            <person name="Haridas S."/>
            <person name="Lipzen A."/>
            <person name="Grimwood J."/>
            <person name="Schmutz J."/>
            <person name="Clum A."/>
            <person name="Reid I.D."/>
            <person name="Moisan M.C."/>
            <person name="Butler G."/>
            <person name="Nguyen T.T.M."/>
            <person name="Dewar K."/>
            <person name="Conant G."/>
            <person name="Drula E."/>
            <person name="Henrissat B."/>
            <person name="Hansel C."/>
            <person name="Singer S."/>
            <person name="Hutchinson M.I."/>
            <person name="de Vries R.P."/>
            <person name="Natvig D.O."/>
            <person name="Powell A.J."/>
            <person name="Tsang A."/>
            <person name="Grigoriev I.V."/>
        </authorList>
    </citation>
    <scope>NUCLEOTIDE SEQUENCE [LARGE SCALE GENOMIC DNA]</scope>
    <source>
        <strain evidence="10 11">ATCC 22073</strain>
    </source>
</reference>
<feature type="region of interest" description="Disordered" evidence="8">
    <location>
        <begin position="584"/>
        <end position="613"/>
    </location>
</feature>
<evidence type="ECO:0000256" key="7">
    <source>
        <dbReference type="ARBA" id="ARBA00023242"/>
    </source>
</evidence>
<dbReference type="CDD" id="cd00067">
    <property type="entry name" value="GAL4"/>
    <property type="match status" value="1"/>
</dbReference>
<gene>
    <name evidence="10" type="ORF">VTJ83DRAFT_3673</name>
</gene>
<sequence length="794" mass="86524">MKEQCQRRRSKCDGQRPCSRCLADLRPGACEYRLPERQSKDQLRREIDQLRRRQRDADAVLAMIVRADRLGEAVLDRLRAGQSVEQVAAWLGDERASSPGDLQPCSGGQPATAAAATATAAGVGVGHYSLPPASSGYGMVSEPGAPGFGSPVQQHDRPVHWTYPWGADSTRFAAAASRAPPLAQASRVADAGGPPAWSPQAAAPAESWTEHRVIPSSLPIQQTWTTVTDDMELVRHLLSLYFCWEYPTFASLSKEHFLADFHAGRPRWCSPMLANALLALGCRFSSRPATRANPRDPRTSGDHFFAECLRLYRAERDHRSLATIQALGIMSIREASCGRDSESSFYAGQSVSLAVETGLHRLPEGAEGQGEDREVMEATFWGAFTLDHAWSLATGSLPRCSWLPHLPRKPAVFDNLEASPWVPYTDDGGPLQHSFAQPSNSRSVFRCFCELSELVHQSLYLLYSPGRLLTSRRLLDIYTQFVNWYDGVPDVLRLGHNFTPAVLFSHMYYHFAILLLFRPLIKLRIPNSHVVPRKVCSEAANAISGLLRSYARLYTLRRTPSFVPYFALNAAVMHLAAIATEGGDKKGRPWRGEGEGEGEGKGRDGSGSGGDDIPAAAEVLARGIADLTEMAPCHPFAEQALDILRALARKWNIDVEVKTRADKDKGAGPVLAGADPSSARPAPTSRTFFATSIDAADQGQPGWRSGSPPPWEGRGRPPRGGKRRQRGSGLPEGEREESEEETAEAWLAEAVSPPLFWPFPLQGRPMMPAGQALEEAGFAFLPGAGAHSSSVGAA</sequence>
<name>A0ABR4DEZ0_9PEZI</name>
<evidence type="ECO:0000256" key="6">
    <source>
        <dbReference type="ARBA" id="ARBA00023163"/>
    </source>
</evidence>
<dbReference type="PANTHER" id="PTHR31313">
    <property type="entry name" value="TY1 ENHANCER ACTIVATOR"/>
    <property type="match status" value="1"/>
</dbReference>
<dbReference type="InterPro" id="IPR007219">
    <property type="entry name" value="XnlR_reg_dom"/>
</dbReference>
<feature type="domain" description="Zn(2)-C6 fungal-type" evidence="9">
    <location>
        <begin position="4"/>
        <end position="32"/>
    </location>
</feature>
<accession>A0ABR4DEZ0</accession>
<comment type="caution">
    <text evidence="10">The sequence shown here is derived from an EMBL/GenBank/DDBJ whole genome shotgun (WGS) entry which is preliminary data.</text>
</comment>
<evidence type="ECO:0000256" key="1">
    <source>
        <dbReference type="ARBA" id="ARBA00004123"/>
    </source>
</evidence>
<feature type="region of interest" description="Disordered" evidence="8">
    <location>
        <begin position="664"/>
        <end position="746"/>
    </location>
</feature>
<evidence type="ECO:0000259" key="9">
    <source>
        <dbReference type="PROSITE" id="PS50048"/>
    </source>
</evidence>